<keyword evidence="2" id="KW-1185">Reference proteome</keyword>
<dbReference type="Proteomes" id="UP000008530">
    <property type="component" value="Segment"/>
</dbReference>
<dbReference type="GeneID" id="11258207"/>
<evidence type="ECO:0000313" key="1">
    <source>
        <dbReference type="EMBL" id="ADP02622.1"/>
    </source>
</evidence>
<reference evidence="1 2" key="1">
    <citation type="journal article" date="2011" name="J. Virol.">
        <title>Genomic and proteomic characterization of the broad host range Salmonella phage PVP-SE1 - The creation of a new phage genus.</title>
        <authorList>
            <person name="Santos S.B."/>
            <person name="Kropinski A.M."/>
            <person name="Ceyssens P.J."/>
            <person name="Ackermann H.W."/>
            <person name="Villegas A."/>
            <person name="Lavigne R."/>
            <person name="Krylov V.N."/>
            <person name="Carvalho C.M."/>
            <person name="Ferreira E.C."/>
            <person name="Azeredo J."/>
        </authorList>
    </citation>
    <scope>NUCLEOTIDE SEQUENCE [LARGE SCALE GENOMIC DNA]</scope>
    <source>
        <strain evidence="1">PVP-SE1</strain>
    </source>
</reference>
<evidence type="ECO:0000313" key="2">
    <source>
        <dbReference type="Proteomes" id="UP000008530"/>
    </source>
</evidence>
<gene>
    <name evidence="1" type="primary">226</name>
</gene>
<name>G3BM92_9CAUD</name>
<dbReference type="KEGG" id="vg:11258207"/>
<organism evidence="1 2">
    <name type="scientific">Salmonella phage PVPSE1</name>
    <dbReference type="NCBI Taxonomy" id="889338"/>
    <lineage>
        <taxon>Viruses</taxon>
        <taxon>Duplodnaviria</taxon>
        <taxon>Heunggongvirae</taxon>
        <taxon>Uroviricota</taxon>
        <taxon>Caudoviricetes</taxon>
        <taxon>Vequintavirinae</taxon>
        <taxon>Seunavirus</taxon>
        <taxon>Seunavirus PVPSE1</taxon>
    </lineage>
</organism>
<sequence>MTKLNWKEAQQAMREGKKVRNQYFTPEEFFEMKNGQIVCEMGYNMAGWYLGEAWQDEGWSVIDA</sequence>
<proteinExistence type="predicted"/>
<protein>
    <submittedName>
        <fullName evidence="1">Uncharacterized protein 226</fullName>
    </submittedName>
</protein>
<dbReference type="EMBL" id="GU070616">
    <property type="protein sequence ID" value="ADP02622.1"/>
    <property type="molecule type" value="Genomic_DNA"/>
</dbReference>
<dbReference type="RefSeq" id="YP_004894033.1">
    <property type="nucleotide sequence ID" value="NC_016071.1"/>
</dbReference>
<dbReference type="OrthoDB" id="25272at10239"/>
<accession>G3BM92</accession>